<evidence type="ECO:0000259" key="3">
    <source>
        <dbReference type="Pfam" id="PF13600"/>
    </source>
</evidence>
<protein>
    <submittedName>
        <fullName evidence="4">DUF4139 domain-containing protein</fullName>
    </submittedName>
</protein>
<dbReference type="PANTHER" id="PTHR31005:SF8">
    <property type="entry name" value="DUF4139 DOMAIN-CONTAINING PROTEIN"/>
    <property type="match status" value="1"/>
</dbReference>
<evidence type="ECO:0000256" key="1">
    <source>
        <dbReference type="SAM" id="SignalP"/>
    </source>
</evidence>
<evidence type="ECO:0000313" key="4">
    <source>
        <dbReference type="EMBL" id="MFD0999774.1"/>
    </source>
</evidence>
<organism evidence="4 5">
    <name type="scientific">Ohtaekwangia kribbensis</name>
    <dbReference type="NCBI Taxonomy" id="688913"/>
    <lineage>
        <taxon>Bacteria</taxon>
        <taxon>Pseudomonadati</taxon>
        <taxon>Bacteroidota</taxon>
        <taxon>Cytophagia</taxon>
        <taxon>Cytophagales</taxon>
        <taxon>Fulvivirgaceae</taxon>
        <taxon>Ohtaekwangia</taxon>
    </lineage>
</organism>
<accession>A0ABW3K2J2</accession>
<dbReference type="Proteomes" id="UP001597112">
    <property type="component" value="Unassembled WGS sequence"/>
</dbReference>
<dbReference type="RefSeq" id="WP_377578773.1">
    <property type="nucleotide sequence ID" value="NZ_JBHTKA010000003.1"/>
</dbReference>
<keyword evidence="1" id="KW-0732">Signal</keyword>
<feature type="domain" description="DUF4140" evidence="3">
    <location>
        <begin position="35"/>
        <end position="129"/>
    </location>
</feature>
<reference evidence="5" key="1">
    <citation type="journal article" date="2019" name="Int. J. Syst. Evol. Microbiol.">
        <title>The Global Catalogue of Microorganisms (GCM) 10K type strain sequencing project: providing services to taxonomists for standard genome sequencing and annotation.</title>
        <authorList>
            <consortium name="The Broad Institute Genomics Platform"/>
            <consortium name="The Broad Institute Genome Sequencing Center for Infectious Disease"/>
            <person name="Wu L."/>
            <person name="Ma J."/>
        </authorList>
    </citation>
    <scope>NUCLEOTIDE SEQUENCE [LARGE SCALE GENOMIC DNA]</scope>
    <source>
        <strain evidence="5">CCUG 58938</strain>
    </source>
</reference>
<keyword evidence="5" id="KW-1185">Reference proteome</keyword>
<gene>
    <name evidence="4" type="ORF">ACFQ21_10665</name>
</gene>
<dbReference type="InterPro" id="IPR011935">
    <property type="entry name" value="CHP02231"/>
</dbReference>
<comment type="caution">
    <text evidence="4">The sequence shown here is derived from an EMBL/GenBank/DDBJ whole genome shotgun (WGS) entry which is preliminary data.</text>
</comment>
<feature type="domain" description="DUF4139" evidence="2">
    <location>
        <begin position="216"/>
        <end position="514"/>
    </location>
</feature>
<feature type="signal peptide" evidence="1">
    <location>
        <begin position="1"/>
        <end position="20"/>
    </location>
</feature>
<dbReference type="InterPro" id="IPR037291">
    <property type="entry name" value="DUF4139"/>
</dbReference>
<feature type="chain" id="PRO_5045615080" evidence="1">
    <location>
        <begin position="21"/>
        <end position="533"/>
    </location>
</feature>
<dbReference type="PANTHER" id="PTHR31005">
    <property type="entry name" value="DUF4139 DOMAIN-CONTAINING PROTEIN"/>
    <property type="match status" value="1"/>
</dbReference>
<sequence length="533" mass="59905">MNKLISSIFAGIFLPVFMYAQPSLQHTVNTQMQEVTVFLNGAEIVSVEKIPVKKGRSTILFKGLSPYVNSKSVQVSVDNVALLSVSTENAIEEHDVRLEVIHDSITEVTDKLELIHNQEDALQFEKKMLTENQRLGGTQSGVPLAELTRAADFFRERTLKINNALTELSRKSKVHDLRLKILEARYKSMRESINTARKHIVVTIASDKDQTANFIIRYLVTEAGWVASYDLIASDINKPVTLKYKAQVYNNTAVDWKDVKLTLSTSDPSLAASRPYLTAWTLNYSSNANEGLLQNRMAQVNQNQFSDPAAADFEDIAAEELSTSFPIKQQQSVLANGQFHQLDLIDETLNASFEYLAIPKVDLSAFLIAKVTGWEKLNLISGIANVYFGNTYIGESQIDTRLMSDTLELSLGRDNQVLIGRAKIEDKASTKLIGSKRDESFVYEIQVKNNRKTPINIKIQDQIPVSQESDITVETSTISGAELDKPSGRLQWIRNIQAGEVVKYIVSFSVKYPKNKTVDIRKQRVIRTPRFKH</sequence>
<name>A0ABW3K2J2_9BACT</name>
<proteinExistence type="predicted"/>
<dbReference type="NCBIfam" id="TIGR02231">
    <property type="entry name" value="mucoidy inhibitor MuiA family protein"/>
    <property type="match status" value="1"/>
</dbReference>
<dbReference type="InterPro" id="IPR025554">
    <property type="entry name" value="DUF4140"/>
</dbReference>
<dbReference type="Pfam" id="PF13598">
    <property type="entry name" value="DUF4139"/>
    <property type="match status" value="1"/>
</dbReference>
<evidence type="ECO:0000259" key="2">
    <source>
        <dbReference type="Pfam" id="PF13598"/>
    </source>
</evidence>
<dbReference type="Pfam" id="PF13600">
    <property type="entry name" value="DUF4140"/>
    <property type="match status" value="1"/>
</dbReference>
<evidence type="ECO:0000313" key="5">
    <source>
        <dbReference type="Proteomes" id="UP001597112"/>
    </source>
</evidence>
<dbReference type="EMBL" id="JBHTKA010000003">
    <property type="protein sequence ID" value="MFD0999774.1"/>
    <property type="molecule type" value="Genomic_DNA"/>
</dbReference>